<feature type="domain" description="HTH hxlR-type" evidence="1">
    <location>
        <begin position="16"/>
        <end position="99"/>
    </location>
</feature>
<dbReference type="Proteomes" id="UP000612585">
    <property type="component" value="Unassembled WGS sequence"/>
</dbReference>
<dbReference type="InterPro" id="IPR002577">
    <property type="entry name" value="HTH_HxlR"/>
</dbReference>
<dbReference type="InterPro" id="IPR036390">
    <property type="entry name" value="WH_DNA-bd_sf"/>
</dbReference>
<evidence type="ECO:0000259" key="1">
    <source>
        <dbReference type="Pfam" id="PF01638"/>
    </source>
</evidence>
<comment type="caution">
    <text evidence="2">The sequence shown here is derived from an EMBL/GenBank/DDBJ whole genome shotgun (WGS) entry which is preliminary data.</text>
</comment>
<dbReference type="Pfam" id="PF04672">
    <property type="entry name" value="Methyltransf_19"/>
    <property type="match status" value="1"/>
</dbReference>
<dbReference type="InterPro" id="IPR029063">
    <property type="entry name" value="SAM-dependent_MTases_sf"/>
</dbReference>
<evidence type="ECO:0000313" key="3">
    <source>
        <dbReference type="Proteomes" id="UP000612585"/>
    </source>
</evidence>
<evidence type="ECO:0000313" key="2">
    <source>
        <dbReference type="EMBL" id="GIJ64391.1"/>
    </source>
</evidence>
<dbReference type="SUPFAM" id="SSF46785">
    <property type="entry name" value="Winged helix' DNA-binding domain"/>
    <property type="match status" value="1"/>
</dbReference>
<name>A0A8J4E7C3_9ACTN</name>
<dbReference type="EMBL" id="BOPG01000115">
    <property type="protein sequence ID" value="GIJ64391.1"/>
    <property type="molecule type" value="Genomic_DNA"/>
</dbReference>
<dbReference type="Gene3D" id="1.10.10.10">
    <property type="entry name" value="Winged helix-like DNA-binding domain superfamily/Winged helix DNA-binding domain"/>
    <property type="match status" value="1"/>
</dbReference>
<dbReference type="Gene3D" id="3.40.50.150">
    <property type="entry name" value="Vaccinia Virus protein VP39"/>
    <property type="match status" value="1"/>
</dbReference>
<protein>
    <recommendedName>
        <fullName evidence="1">HTH hxlR-type domain-containing protein</fullName>
    </recommendedName>
</protein>
<sequence length="372" mass="40889">MSGLDSDGLREKLPVLRRRWDPVVLTVLCKDGPQRRRNLSQTVVDEGERIADGVLSEVLNRLQQEGFVAKETRSPNVVLYEATEAARDWVEWLRRVTDLSARAGKGAIAVTDDSSTHSAVDTTKPSSARVWNYLLGGKDNFEIDRKVGDEVRDANPQIATLALEQRKFLVRAVTYLAAEAGIEQFLDVGTGLPTANNTHEVAQRIAPKSRIVYVDNDPLVLVNARALLVSSPEGATDYIESDVEDPDKILRQAARTLDFSKPIGLTMLGILGNVADYDEARSILKRLVDVLSAGSYVVVCDGTSTSQENVDAVRIASEQGHPYNLRTLDQITGFFFGLDLLEPGVVPLTHWRPEVDPLPPAVDCYCGVALKR</sequence>
<dbReference type="AlphaFoldDB" id="A0A8J4E7C3"/>
<proteinExistence type="predicted"/>
<gene>
    <name evidence="2" type="ORF">Vau01_119070</name>
</gene>
<accession>A0A8J4E7C3</accession>
<dbReference type="Pfam" id="PF01638">
    <property type="entry name" value="HxlR"/>
    <property type="match status" value="1"/>
</dbReference>
<dbReference type="SUPFAM" id="SSF53335">
    <property type="entry name" value="S-adenosyl-L-methionine-dependent methyltransferases"/>
    <property type="match status" value="1"/>
</dbReference>
<keyword evidence="3" id="KW-1185">Reference proteome</keyword>
<dbReference type="InterPro" id="IPR006764">
    <property type="entry name" value="SAM_dep_MeTrfase_SAV2177_type"/>
</dbReference>
<organism evidence="2 3">
    <name type="scientific">Virgisporangium aurantiacum</name>
    <dbReference type="NCBI Taxonomy" id="175570"/>
    <lineage>
        <taxon>Bacteria</taxon>
        <taxon>Bacillati</taxon>
        <taxon>Actinomycetota</taxon>
        <taxon>Actinomycetes</taxon>
        <taxon>Micromonosporales</taxon>
        <taxon>Micromonosporaceae</taxon>
        <taxon>Virgisporangium</taxon>
    </lineage>
</organism>
<dbReference type="InterPro" id="IPR036388">
    <property type="entry name" value="WH-like_DNA-bd_sf"/>
</dbReference>
<reference evidence="2" key="1">
    <citation type="submission" date="2021-01" db="EMBL/GenBank/DDBJ databases">
        <title>Whole genome shotgun sequence of Virgisporangium aurantiacum NBRC 16421.</title>
        <authorList>
            <person name="Komaki H."/>
            <person name="Tamura T."/>
        </authorList>
    </citation>
    <scope>NUCLEOTIDE SEQUENCE</scope>
    <source>
        <strain evidence="2">NBRC 16421</strain>
    </source>
</reference>